<organism evidence="1 3">
    <name type="scientific">Candidatus Chlorohelix allophototropha</name>
    <dbReference type="NCBI Taxonomy" id="3003348"/>
    <lineage>
        <taxon>Bacteria</taxon>
        <taxon>Bacillati</taxon>
        <taxon>Chloroflexota</taxon>
        <taxon>Chloroflexia</taxon>
        <taxon>Candidatus Chloroheliales</taxon>
        <taxon>Candidatus Chloroheliaceae</taxon>
        <taxon>Candidatus Chlorohelix</taxon>
    </lineage>
</organism>
<keyword evidence="4" id="KW-1185">Reference proteome</keyword>
<name>A0A8T7M3C6_9CHLR</name>
<gene>
    <name evidence="1" type="ORF">HXX08_07480</name>
    <name evidence="2" type="ORF">OZ401_000840</name>
</gene>
<dbReference type="RefSeq" id="WP_341469463.1">
    <property type="nucleotide sequence ID" value="NZ_CP128399.1"/>
</dbReference>
<dbReference type="AlphaFoldDB" id="A0A8T7M3C6"/>
<dbReference type="EMBL" id="CP128399">
    <property type="protein sequence ID" value="WJW67573.1"/>
    <property type="molecule type" value="Genomic_DNA"/>
</dbReference>
<evidence type="ECO:0000313" key="3">
    <source>
        <dbReference type="Proteomes" id="UP000521676"/>
    </source>
</evidence>
<dbReference type="EMBL" id="JACATZ010000001">
    <property type="protein sequence ID" value="NWJ45705.1"/>
    <property type="molecule type" value="Genomic_DNA"/>
</dbReference>
<evidence type="ECO:0008006" key="5">
    <source>
        <dbReference type="Google" id="ProtNLM"/>
    </source>
</evidence>
<sequence length="253" mass="29179">MPEWLKSSIPAEWFNRYDRKFEEYRLPKEKTKRSTLVETIGKDGNLLLEAIVNSKETSWLWQVPAVKLLGQVWLQQFEWQEAELKFREDDNIPPPAKMICSPYDPEASYGRKRKTWWVGYKVHLTESCEEDSPHLITHVETSRAGNGDVDVTPRIHQALQQKGLLPKEHLTDTNYAEAKQFLASQRDYGIDLVAPARGSNDWQAKGAGFNASDFEIDWDRQKAKCPAGQSSSSWSTALDRYQNEVIKIKFSMK</sequence>
<reference evidence="1 3" key="1">
    <citation type="submission" date="2020-06" db="EMBL/GenBank/DDBJ databases">
        <title>Anoxygenic phototrophic Chloroflexota member uses a Type I reaction center.</title>
        <authorList>
            <person name="Tsuji J.M."/>
            <person name="Shaw N.A."/>
            <person name="Nagashima S."/>
            <person name="Venkiteswaran J."/>
            <person name="Schiff S.L."/>
            <person name="Hanada S."/>
            <person name="Tank M."/>
            <person name="Neufeld J.D."/>
        </authorList>
    </citation>
    <scope>NUCLEOTIDE SEQUENCE [LARGE SCALE GENOMIC DNA]</scope>
    <source>
        <strain evidence="1">L227-S17</strain>
    </source>
</reference>
<dbReference type="Proteomes" id="UP000521676">
    <property type="component" value="Unassembled WGS sequence"/>
</dbReference>
<protein>
    <recommendedName>
        <fullName evidence="5">Transposase IS4-like domain-containing protein</fullName>
    </recommendedName>
</protein>
<proteinExistence type="predicted"/>
<evidence type="ECO:0000313" key="1">
    <source>
        <dbReference type="EMBL" id="NWJ45705.1"/>
    </source>
</evidence>
<dbReference type="Proteomes" id="UP001431572">
    <property type="component" value="Chromosome 1"/>
</dbReference>
<reference evidence="2" key="2">
    <citation type="journal article" date="2024" name="Nature">
        <title>Anoxygenic phototroph of the Chloroflexota uses a type I reaction centre.</title>
        <authorList>
            <person name="Tsuji J.M."/>
            <person name="Shaw N.A."/>
            <person name="Nagashima S."/>
            <person name="Venkiteswaran J.J."/>
            <person name="Schiff S.L."/>
            <person name="Watanabe T."/>
            <person name="Fukui M."/>
            <person name="Hanada S."/>
            <person name="Tank M."/>
            <person name="Neufeld J.D."/>
        </authorList>
    </citation>
    <scope>NUCLEOTIDE SEQUENCE</scope>
    <source>
        <strain evidence="2">L227-S17</strain>
    </source>
</reference>
<accession>A0A8T7M3C6</accession>
<evidence type="ECO:0000313" key="4">
    <source>
        <dbReference type="Proteomes" id="UP001431572"/>
    </source>
</evidence>
<evidence type="ECO:0000313" key="2">
    <source>
        <dbReference type="EMBL" id="WJW67573.1"/>
    </source>
</evidence>